<organism evidence="1 2">
    <name type="scientific">Fusarium sarcochroum</name>
    <dbReference type="NCBI Taxonomy" id="1208366"/>
    <lineage>
        <taxon>Eukaryota</taxon>
        <taxon>Fungi</taxon>
        <taxon>Dikarya</taxon>
        <taxon>Ascomycota</taxon>
        <taxon>Pezizomycotina</taxon>
        <taxon>Sordariomycetes</taxon>
        <taxon>Hypocreomycetidae</taxon>
        <taxon>Hypocreales</taxon>
        <taxon>Nectriaceae</taxon>
        <taxon>Fusarium</taxon>
        <taxon>Fusarium lateritium species complex</taxon>
    </lineage>
</organism>
<accession>A0A8H4U1V0</accession>
<dbReference type="AlphaFoldDB" id="A0A8H4U1V0"/>
<dbReference type="PANTHER" id="PTHR37538:SF4">
    <property type="entry name" value="PITSLRE SERINE_THREONINE-PROTEIN KINASE CDC2L1"/>
    <property type="match status" value="1"/>
</dbReference>
<gene>
    <name evidence="1" type="ORF">FSARC_4255</name>
</gene>
<dbReference type="Proteomes" id="UP000622797">
    <property type="component" value="Unassembled WGS sequence"/>
</dbReference>
<dbReference type="PANTHER" id="PTHR37538">
    <property type="entry name" value="BTB DOMAIN-CONTAINING PROTEIN"/>
    <property type="match status" value="1"/>
</dbReference>
<evidence type="ECO:0000313" key="1">
    <source>
        <dbReference type="EMBL" id="KAF4968310.1"/>
    </source>
</evidence>
<dbReference type="OrthoDB" id="3594103at2759"/>
<reference evidence="1" key="1">
    <citation type="journal article" date="2020" name="BMC Genomics">
        <title>Correction to: Identification and distribution of gene clusters required for synthesis of sphingolipid metabolism inhibitors in diverse species of the filamentous fungus Fusarium.</title>
        <authorList>
            <person name="Kim H.S."/>
            <person name="Lohmar J.M."/>
            <person name="Busman M."/>
            <person name="Brown D.W."/>
            <person name="Naumann T.A."/>
            <person name="Divon H.H."/>
            <person name="Lysoe E."/>
            <person name="Uhlig S."/>
            <person name="Proctor R.H."/>
        </authorList>
    </citation>
    <scope>NUCLEOTIDE SEQUENCE</scope>
    <source>
        <strain evidence="1">NRRL 20472</strain>
    </source>
</reference>
<evidence type="ECO:0000313" key="2">
    <source>
        <dbReference type="Proteomes" id="UP000622797"/>
    </source>
</evidence>
<proteinExistence type="predicted"/>
<protein>
    <submittedName>
        <fullName evidence="1">Uncharacterized protein</fullName>
    </submittedName>
</protein>
<dbReference type="EMBL" id="JABEXW010000202">
    <property type="protein sequence ID" value="KAF4968310.1"/>
    <property type="molecule type" value="Genomic_DNA"/>
</dbReference>
<comment type="caution">
    <text evidence="1">The sequence shown here is derived from an EMBL/GenBank/DDBJ whole genome shotgun (WGS) entry which is preliminary data.</text>
</comment>
<sequence>MHYERYGLELTTTFANFHTDPFSARPQISQGHQYEEVILVVLQGLCYYGISRSRPEGEGNRSRRQRPSTYSFYLRRKSVQVQLRRWQKFQVPRGVINKYPAFAKHFRKNEIDLPNLEEREGHTIIHFLLTGTYDCLAILEDDEAKKKRQALLSSLSVYFFATGRQLDPLAALMMSEITEMGDRFSFPDLIRLLDEDDLWIDSSDHLLADYLKKRAAMEAETVTEQDATNLSADIGSQCTLTNILLETIVSMKLQLQKRSKPKRSQFKEKGRGSLAFIEMSPVSDFGEASAALAGEDASLPTESMYAGDTFGFHCRSGKTFHVPWRIIDKYPALAQACRAGGPAHMYDFLFENEAHVVIHFLFAESYQRIGTSASIHQHRENMMFEGLRVYVFAIEYGIEPLARLAMHEIEKAGEHFALTTLITILADVGLHITLRHHLLADYLAQKAAMLDDDLTETDARTIRCWTEENRNMECILLETIVKMKLDLQRYQKIHGPLPKRRVRRFSTMERGS</sequence>
<keyword evidence="2" id="KW-1185">Reference proteome</keyword>
<name>A0A8H4U1V0_9HYPO</name>
<reference evidence="1" key="2">
    <citation type="submission" date="2020-05" db="EMBL/GenBank/DDBJ databases">
        <authorList>
            <person name="Kim H.-S."/>
            <person name="Proctor R.H."/>
            <person name="Brown D.W."/>
        </authorList>
    </citation>
    <scope>NUCLEOTIDE SEQUENCE</scope>
    <source>
        <strain evidence="1">NRRL 20472</strain>
    </source>
</reference>